<dbReference type="Pfam" id="PF09922">
    <property type="entry name" value="LiaF-like_C"/>
    <property type="match status" value="1"/>
</dbReference>
<proteinExistence type="predicted"/>
<feature type="transmembrane region" description="Helical" evidence="1">
    <location>
        <begin position="36"/>
        <end position="53"/>
    </location>
</feature>
<dbReference type="Proteomes" id="UP001139365">
    <property type="component" value="Unassembled WGS sequence"/>
</dbReference>
<comment type="caution">
    <text evidence="4">The sequence shown here is derived from an EMBL/GenBank/DDBJ whole genome shotgun (WGS) entry which is preliminary data.</text>
</comment>
<dbReference type="InterPro" id="IPR024425">
    <property type="entry name" value="LiaF-like_C"/>
</dbReference>
<reference evidence="4 5" key="1">
    <citation type="submission" date="2022-03" db="EMBL/GenBank/DDBJ databases">
        <title>Metagenome-assembled genomes from swine fecal metagenomes.</title>
        <authorList>
            <person name="Holman D.B."/>
            <person name="Kommadath A."/>
        </authorList>
    </citation>
    <scope>NUCLEOTIDE SEQUENCE [LARGE SCALE GENOMIC DNA]</scope>
    <source>
        <strain evidence="4">SUG147</strain>
    </source>
</reference>
<feature type="domain" description="Cell wall-active antibiotics response LiaF-like C-terminal" evidence="2">
    <location>
        <begin position="138"/>
        <end position="196"/>
    </location>
</feature>
<name>A0AAE3FJD6_9BACT</name>
<gene>
    <name evidence="4" type="ORF">MR241_04765</name>
</gene>
<evidence type="ECO:0000259" key="2">
    <source>
        <dbReference type="Pfam" id="PF09922"/>
    </source>
</evidence>
<dbReference type="PANTHER" id="PTHR40763:SF5">
    <property type="entry name" value="MEMBRANE PROTEIN"/>
    <property type="match status" value="1"/>
</dbReference>
<dbReference type="InterPro" id="IPR054331">
    <property type="entry name" value="LiaF_TM"/>
</dbReference>
<keyword evidence="1" id="KW-1133">Transmembrane helix</keyword>
<protein>
    <submittedName>
        <fullName evidence="4">Cell wall-active antibiotics response protein</fullName>
    </submittedName>
</protein>
<accession>A0AAE3FJD6</accession>
<keyword evidence="1" id="KW-0472">Membrane</keyword>
<dbReference type="PANTHER" id="PTHR40763">
    <property type="entry name" value="MEMBRANE PROTEIN-RELATED"/>
    <property type="match status" value="1"/>
</dbReference>
<sequence length="224" mass="23870">MKNLSKIVWGLVLVAAGVLFGLNAVGVTDVKVFFDGWWTLFIIIPCFVGLFTGSDRTGNLIGLLIGVILLLCCQDIIDFSVIWKMVLPVVVVIIGLCLIFGGFGLRRRRFELKSSSGNVSTGFAAFSGKTMKFDGEVFRGAEINAVFGGVKCDLTNAAFEGDTVINATAVFGGVDIIVPAGVNVRVRSNSVFGGVSDRNHVNTDGNPYTVYVNATCIFGGVDIK</sequence>
<dbReference type="AlphaFoldDB" id="A0AAE3FJD6"/>
<feature type="transmembrane region" description="Helical" evidence="1">
    <location>
        <begin position="83"/>
        <end position="105"/>
    </location>
</feature>
<dbReference type="Pfam" id="PF22570">
    <property type="entry name" value="LiaF-TM"/>
    <property type="match status" value="1"/>
</dbReference>
<evidence type="ECO:0000256" key="1">
    <source>
        <dbReference type="SAM" id="Phobius"/>
    </source>
</evidence>
<keyword evidence="1" id="KW-0812">Transmembrane</keyword>
<evidence type="ECO:0000313" key="4">
    <source>
        <dbReference type="EMBL" id="MCI5755588.1"/>
    </source>
</evidence>
<organism evidence="4 5">
    <name type="scientific">Candidatus Colimorpha enterica</name>
    <dbReference type="NCBI Taxonomy" id="3083063"/>
    <lineage>
        <taxon>Bacteria</taxon>
        <taxon>Pseudomonadati</taxon>
        <taxon>Bacteroidota</taxon>
        <taxon>Bacteroidia</taxon>
        <taxon>Bacteroidales</taxon>
        <taxon>Candidatus Colimorpha</taxon>
    </lineage>
</organism>
<dbReference type="EMBL" id="JALEMU010000072">
    <property type="protein sequence ID" value="MCI5755588.1"/>
    <property type="molecule type" value="Genomic_DNA"/>
</dbReference>
<feature type="domain" description="LiaF transmembrane" evidence="3">
    <location>
        <begin position="8"/>
        <end position="101"/>
    </location>
</feature>
<evidence type="ECO:0000259" key="3">
    <source>
        <dbReference type="Pfam" id="PF22570"/>
    </source>
</evidence>
<feature type="transmembrane region" description="Helical" evidence="1">
    <location>
        <begin position="60"/>
        <end position="77"/>
    </location>
</feature>
<evidence type="ECO:0000313" key="5">
    <source>
        <dbReference type="Proteomes" id="UP001139365"/>
    </source>
</evidence>